<keyword evidence="2" id="KW-1185">Reference proteome</keyword>
<protein>
    <submittedName>
        <fullName evidence="1">Uncharacterized protein</fullName>
    </submittedName>
</protein>
<comment type="caution">
    <text evidence="1">The sequence shown here is derived from an EMBL/GenBank/DDBJ whole genome shotgun (WGS) entry which is preliminary data.</text>
</comment>
<reference evidence="1 2" key="1">
    <citation type="journal article" date="2019" name="Genome Biol. Evol.">
        <title>Insights into the evolution of the New World diploid cottons (Gossypium, subgenus Houzingenia) based on genome sequencing.</title>
        <authorList>
            <person name="Grover C.E."/>
            <person name="Arick M.A. 2nd"/>
            <person name="Thrash A."/>
            <person name="Conover J.L."/>
            <person name="Sanders W.S."/>
            <person name="Peterson D.G."/>
            <person name="Frelichowski J.E."/>
            <person name="Scheffler J.A."/>
            <person name="Scheffler B.E."/>
            <person name="Wendel J.F."/>
        </authorList>
    </citation>
    <scope>NUCLEOTIDE SEQUENCE [LARGE SCALE GENOMIC DNA]</scope>
    <source>
        <strain evidence="1">8</strain>
        <tissue evidence="1">Leaf</tissue>
    </source>
</reference>
<accession>A0A7J9FTS4</accession>
<dbReference type="EMBL" id="JABEZW010228330">
    <property type="protein sequence ID" value="MBA0788722.1"/>
    <property type="molecule type" value="Genomic_DNA"/>
</dbReference>
<dbReference type="Proteomes" id="UP000593568">
    <property type="component" value="Unassembled WGS sequence"/>
</dbReference>
<sequence length="99" mass="11114">MLHSILQAIVRCYREPALKNTGAGNGVNDTKFLNLQVSVLFSLSFKKNCNIDQAMHSMAHSFHQCGMVVERQMFQKGMAAKSFTSSRFDGNFRSLCSTF</sequence>
<evidence type="ECO:0000313" key="2">
    <source>
        <dbReference type="Proteomes" id="UP000593568"/>
    </source>
</evidence>
<dbReference type="AlphaFoldDB" id="A0A7J9FTS4"/>
<organism evidence="1 2">
    <name type="scientific">Gossypium trilobum</name>
    <dbReference type="NCBI Taxonomy" id="34281"/>
    <lineage>
        <taxon>Eukaryota</taxon>
        <taxon>Viridiplantae</taxon>
        <taxon>Streptophyta</taxon>
        <taxon>Embryophyta</taxon>
        <taxon>Tracheophyta</taxon>
        <taxon>Spermatophyta</taxon>
        <taxon>Magnoliopsida</taxon>
        <taxon>eudicotyledons</taxon>
        <taxon>Gunneridae</taxon>
        <taxon>Pentapetalae</taxon>
        <taxon>rosids</taxon>
        <taxon>malvids</taxon>
        <taxon>Malvales</taxon>
        <taxon>Malvaceae</taxon>
        <taxon>Malvoideae</taxon>
        <taxon>Gossypium</taxon>
    </lineage>
</organism>
<gene>
    <name evidence="1" type="ORF">Gotri_025339</name>
</gene>
<evidence type="ECO:0000313" key="1">
    <source>
        <dbReference type="EMBL" id="MBA0788722.1"/>
    </source>
</evidence>
<name>A0A7J9FTS4_9ROSI</name>
<proteinExistence type="predicted"/>